<reference evidence="1 2" key="1">
    <citation type="journal article" date="2018" name="Mol. Genet. Genomics">
        <title>The red deer Cervus elaphus genome CerEla1.0: sequencing, annotating, genes, and chromosomes.</title>
        <authorList>
            <person name="Bana N.A."/>
            <person name="Nyiri A."/>
            <person name="Nagy J."/>
            <person name="Frank K."/>
            <person name="Nagy T."/>
            <person name="Steger V."/>
            <person name="Schiller M."/>
            <person name="Lakatos P."/>
            <person name="Sugar L."/>
            <person name="Horn P."/>
            <person name="Barta E."/>
            <person name="Orosz L."/>
        </authorList>
    </citation>
    <scope>NUCLEOTIDE SEQUENCE [LARGE SCALE GENOMIC DNA]</scope>
    <source>
        <strain evidence="1">Hungarian</strain>
    </source>
</reference>
<sequence>MRFTVFQSSHSCGLVNGPSLTDFTGMGSPPSHILLRMAGTLPCNSPSLGKDSNPLLRPCCTVCGYELPGSGRHTSSGPG</sequence>
<evidence type="ECO:0000313" key="2">
    <source>
        <dbReference type="Proteomes" id="UP000242450"/>
    </source>
</evidence>
<comment type="caution">
    <text evidence="1">The sequence shown here is derived from an EMBL/GenBank/DDBJ whole genome shotgun (WGS) entry which is preliminary data.</text>
</comment>
<dbReference type="EMBL" id="MKHE01000006">
    <property type="protein sequence ID" value="OWK13772.1"/>
    <property type="molecule type" value="Genomic_DNA"/>
</dbReference>
<name>A0A212D6E5_CEREH</name>
<dbReference type="AlphaFoldDB" id="A0A212D6E5"/>
<dbReference type="Proteomes" id="UP000242450">
    <property type="component" value="Chromosome 6"/>
</dbReference>
<accession>A0A212D6E5</accession>
<organism evidence="1 2">
    <name type="scientific">Cervus elaphus hippelaphus</name>
    <name type="common">European red deer</name>
    <dbReference type="NCBI Taxonomy" id="46360"/>
    <lineage>
        <taxon>Eukaryota</taxon>
        <taxon>Metazoa</taxon>
        <taxon>Chordata</taxon>
        <taxon>Craniata</taxon>
        <taxon>Vertebrata</taxon>
        <taxon>Euteleostomi</taxon>
        <taxon>Mammalia</taxon>
        <taxon>Eutheria</taxon>
        <taxon>Laurasiatheria</taxon>
        <taxon>Artiodactyla</taxon>
        <taxon>Ruminantia</taxon>
        <taxon>Pecora</taxon>
        <taxon>Cervidae</taxon>
        <taxon>Cervinae</taxon>
        <taxon>Cervus</taxon>
    </lineage>
</organism>
<gene>
    <name evidence="1" type="ORF">Celaphus_00017265</name>
</gene>
<protein>
    <submittedName>
        <fullName evidence="1">Uncharacterized protein</fullName>
    </submittedName>
</protein>
<proteinExistence type="predicted"/>
<keyword evidence="2" id="KW-1185">Reference proteome</keyword>
<evidence type="ECO:0000313" key="1">
    <source>
        <dbReference type="EMBL" id="OWK13772.1"/>
    </source>
</evidence>